<dbReference type="Proteomes" id="UP000070376">
    <property type="component" value="Unassembled WGS sequence"/>
</dbReference>
<dbReference type="PROSITE" id="PS01047">
    <property type="entry name" value="HMA_1"/>
    <property type="match status" value="1"/>
</dbReference>
<dbReference type="InterPro" id="IPR036163">
    <property type="entry name" value="HMA_dom_sf"/>
</dbReference>
<dbReference type="PROSITE" id="PS50846">
    <property type="entry name" value="HMA_2"/>
    <property type="match status" value="1"/>
</dbReference>
<dbReference type="Pfam" id="PF00403">
    <property type="entry name" value="HMA"/>
    <property type="match status" value="1"/>
</dbReference>
<protein>
    <recommendedName>
        <fullName evidence="1">Copper chaperone CopZ</fullName>
    </recommendedName>
</protein>
<reference evidence="8" key="4">
    <citation type="submission" date="2016-01" db="EMBL/GenBank/DDBJ databases">
        <authorList>
            <person name="Mitreva M."/>
            <person name="Pepin K.H."/>
            <person name="Mihindukulasuriya K.A."/>
            <person name="Fulton R."/>
            <person name="Fronick C."/>
            <person name="O'Laughlin M."/>
            <person name="Miner T."/>
            <person name="Herter B."/>
            <person name="Rosa B.A."/>
            <person name="Cordes M."/>
            <person name="Tomlinson C."/>
            <person name="Wollam A."/>
            <person name="Palsikar V.B."/>
            <person name="Mardis E.R."/>
            <person name="Wilson R.K."/>
        </authorList>
    </citation>
    <scope>NUCLEOTIDE SEQUENCE [LARGE SCALE GENOMIC DNA]</scope>
    <source>
        <strain evidence="8">GED7749B</strain>
    </source>
</reference>
<proteinExistence type="predicted"/>
<evidence type="ECO:0000256" key="2">
    <source>
        <dbReference type="ARBA" id="ARBA00022723"/>
    </source>
</evidence>
<evidence type="ECO:0000313" key="7">
    <source>
        <dbReference type="Proteomes" id="UP000032024"/>
    </source>
</evidence>
<dbReference type="SUPFAM" id="SSF55008">
    <property type="entry name" value="HMA, heavy metal-associated domain"/>
    <property type="match status" value="1"/>
</dbReference>
<reference evidence="5" key="1">
    <citation type="submission" date="2015-01" db="EMBL/GenBank/DDBJ databases">
        <title>Comparative genome analysis of Bacillus coagulans HM-08, Clostridium butyricum HM-68, Bacillus subtilis HM-66 and Bacillus licheniformis BL-09.</title>
        <authorList>
            <person name="Zhang H."/>
        </authorList>
    </citation>
    <scope>NUCLEOTIDE SEQUENCE [LARGE SCALE GENOMIC DNA]</scope>
    <source>
        <strain evidence="5">HM-08</strain>
    </source>
</reference>
<dbReference type="GeneID" id="93261128"/>
<evidence type="ECO:0000313" key="8">
    <source>
        <dbReference type="Proteomes" id="UP000070376"/>
    </source>
</evidence>
<dbReference type="PATRIC" id="fig|1398.18.peg.3834"/>
<dbReference type="STRING" id="1398.AB434_1473"/>
<dbReference type="EMBL" id="LRPN01000024">
    <property type="protein sequence ID" value="KWZ84908.1"/>
    <property type="molecule type" value="Genomic_DNA"/>
</dbReference>
<dbReference type="AlphaFoldDB" id="A0A0C5CTA7"/>
<dbReference type="PANTHER" id="PTHR46594:SF4">
    <property type="entry name" value="P-TYPE CATION-TRANSPORTING ATPASE"/>
    <property type="match status" value="1"/>
</dbReference>
<dbReference type="Proteomes" id="UP000032024">
    <property type="component" value="Chromosome"/>
</dbReference>
<keyword evidence="7" id="KW-1185">Reference proteome</keyword>
<dbReference type="FunFam" id="3.30.70.100:FF:000005">
    <property type="entry name" value="Copper-exporting P-type ATPase A"/>
    <property type="match status" value="1"/>
</dbReference>
<dbReference type="Gene3D" id="3.30.70.100">
    <property type="match status" value="1"/>
</dbReference>
<dbReference type="InterPro" id="IPR001802">
    <property type="entry name" value="MerP/CopZ"/>
</dbReference>
<evidence type="ECO:0000313" key="5">
    <source>
        <dbReference type="EMBL" id="AJO24672.1"/>
    </source>
</evidence>
<dbReference type="RefSeq" id="WP_014096394.1">
    <property type="nucleotide sequence ID" value="NZ_CP010525.1"/>
</dbReference>
<reference evidence="6" key="3">
    <citation type="submission" date="2016-01" db="EMBL/GenBank/DDBJ databases">
        <authorList>
            <person name="Oliw E.H."/>
        </authorList>
    </citation>
    <scope>NUCLEOTIDE SEQUENCE [LARGE SCALE GENOMIC DNA]</scope>
    <source>
        <strain evidence="6">GED7749B</strain>
    </source>
</reference>
<organism evidence="6 8">
    <name type="scientific">Heyndrickxia coagulans</name>
    <name type="common">Weizmannia coagulans</name>
    <dbReference type="NCBI Taxonomy" id="1398"/>
    <lineage>
        <taxon>Bacteria</taxon>
        <taxon>Bacillati</taxon>
        <taxon>Bacillota</taxon>
        <taxon>Bacilli</taxon>
        <taxon>Bacillales</taxon>
        <taxon>Bacillaceae</taxon>
        <taxon>Heyndrickxia</taxon>
    </lineage>
</organism>
<evidence type="ECO:0000256" key="1">
    <source>
        <dbReference type="ARBA" id="ARBA00015313"/>
    </source>
</evidence>
<keyword evidence="2" id="KW-0479">Metal-binding</keyword>
<evidence type="ECO:0000256" key="3">
    <source>
        <dbReference type="ARBA" id="ARBA00023008"/>
    </source>
</evidence>
<dbReference type="InterPro" id="IPR017969">
    <property type="entry name" value="Heavy-metal-associated_CS"/>
</dbReference>
<dbReference type="CDD" id="cd00371">
    <property type="entry name" value="HMA"/>
    <property type="match status" value="1"/>
</dbReference>
<dbReference type="InterPro" id="IPR006121">
    <property type="entry name" value="HMA_dom"/>
</dbReference>
<dbReference type="PANTHER" id="PTHR46594">
    <property type="entry name" value="P-TYPE CATION-TRANSPORTING ATPASE"/>
    <property type="match status" value="1"/>
</dbReference>
<evidence type="ECO:0000259" key="4">
    <source>
        <dbReference type="PROSITE" id="PS50846"/>
    </source>
</evidence>
<accession>A0A0C5CTA7</accession>
<dbReference type="GO" id="GO:0046872">
    <property type="term" value="F:metal ion binding"/>
    <property type="evidence" value="ECO:0007669"/>
    <property type="project" value="UniProtKB-KW"/>
</dbReference>
<keyword evidence="3" id="KW-0186">Copper</keyword>
<feature type="domain" description="HMA" evidence="4">
    <location>
        <begin position="2"/>
        <end position="68"/>
    </location>
</feature>
<gene>
    <name evidence="6" type="ORF">HMPREF3213_00655</name>
    <name evidence="5" type="ORF">SB48_HM08orf06159</name>
</gene>
<sequence length="73" mass="8048">MKKAVMQLETLTCPSCMKKIEGALDKVEGVENVKVLFNASKAKVDFDEAKVSADELKEIVEKTGYQVQAVKTN</sequence>
<evidence type="ECO:0000313" key="6">
    <source>
        <dbReference type="EMBL" id="KWZ84908.1"/>
    </source>
</evidence>
<reference evidence="7" key="2">
    <citation type="submission" date="2015-01" db="EMBL/GenBank/DDBJ databases">
        <title>Comparative genome analysis of Bacillus coagulans HM-08, Clostridium butyricum HM-68, Bacillus subtilis HM-66 and Bacillus paralicheniformis BL-09.</title>
        <authorList>
            <person name="Zhang H."/>
        </authorList>
    </citation>
    <scope>NUCLEOTIDE SEQUENCE [LARGE SCALE GENOMIC DNA]</scope>
    <source>
        <strain evidence="7">HM-08</strain>
    </source>
</reference>
<name>A0A0C5CTA7_HEYCO</name>
<dbReference type="PRINTS" id="PR00946">
    <property type="entry name" value="HGSCAVENGER"/>
</dbReference>
<dbReference type="EMBL" id="CP010525">
    <property type="protein sequence ID" value="AJO24672.1"/>
    <property type="molecule type" value="Genomic_DNA"/>
</dbReference>